<protein>
    <recommendedName>
        <fullName evidence="3">Zn(2)-C6 fungal-type domain-containing protein</fullName>
    </recommendedName>
</protein>
<sequence>MQIRDLIHNNEAVTTAGTTSTTTTSTTANTGARPYVWRTACNACRDRKRPCEDALNLNNVGEVPAPDSTDQTKEVDENNRCQYCQKFSRACIFGVSTRGGRKTLLETRQ</sequence>
<keyword evidence="2" id="KW-1185">Reference proteome</keyword>
<organism evidence="1 2">
    <name type="scientific">Dendrothele bispora (strain CBS 962.96)</name>
    <dbReference type="NCBI Taxonomy" id="1314807"/>
    <lineage>
        <taxon>Eukaryota</taxon>
        <taxon>Fungi</taxon>
        <taxon>Dikarya</taxon>
        <taxon>Basidiomycota</taxon>
        <taxon>Agaricomycotina</taxon>
        <taxon>Agaricomycetes</taxon>
        <taxon>Agaricomycetidae</taxon>
        <taxon>Agaricales</taxon>
        <taxon>Agaricales incertae sedis</taxon>
        <taxon>Dendrothele</taxon>
    </lineage>
</organism>
<gene>
    <name evidence="1" type="ORF">K435DRAFT_974825</name>
</gene>
<dbReference type="AlphaFoldDB" id="A0A4S8KJ03"/>
<dbReference type="GO" id="GO:0008270">
    <property type="term" value="F:zinc ion binding"/>
    <property type="evidence" value="ECO:0007669"/>
    <property type="project" value="InterPro"/>
</dbReference>
<dbReference type="SUPFAM" id="SSF57701">
    <property type="entry name" value="Zn2/Cys6 DNA-binding domain"/>
    <property type="match status" value="1"/>
</dbReference>
<dbReference type="GO" id="GO:0000981">
    <property type="term" value="F:DNA-binding transcription factor activity, RNA polymerase II-specific"/>
    <property type="evidence" value="ECO:0007669"/>
    <property type="project" value="InterPro"/>
</dbReference>
<name>A0A4S8KJ03_DENBC</name>
<accession>A0A4S8KJ03</accession>
<dbReference type="Proteomes" id="UP000297245">
    <property type="component" value="Unassembled WGS sequence"/>
</dbReference>
<dbReference type="InterPro" id="IPR036864">
    <property type="entry name" value="Zn2-C6_fun-type_DNA-bd_sf"/>
</dbReference>
<evidence type="ECO:0008006" key="3">
    <source>
        <dbReference type="Google" id="ProtNLM"/>
    </source>
</evidence>
<evidence type="ECO:0000313" key="1">
    <source>
        <dbReference type="EMBL" id="THU75444.1"/>
    </source>
</evidence>
<proteinExistence type="predicted"/>
<dbReference type="Gene3D" id="4.10.240.10">
    <property type="entry name" value="Zn(2)-C6 fungal-type DNA-binding domain"/>
    <property type="match status" value="1"/>
</dbReference>
<evidence type="ECO:0000313" key="2">
    <source>
        <dbReference type="Proteomes" id="UP000297245"/>
    </source>
</evidence>
<reference evidence="1 2" key="1">
    <citation type="journal article" date="2019" name="Nat. Ecol. Evol.">
        <title>Megaphylogeny resolves global patterns of mushroom evolution.</title>
        <authorList>
            <person name="Varga T."/>
            <person name="Krizsan K."/>
            <person name="Foldi C."/>
            <person name="Dima B."/>
            <person name="Sanchez-Garcia M."/>
            <person name="Sanchez-Ramirez S."/>
            <person name="Szollosi G.J."/>
            <person name="Szarkandi J.G."/>
            <person name="Papp V."/>
            <person name="Albert L."/>
            <person name="Andreopoulos W."/>
            <person name="Angelini C."/>
            <person name="Antonin V."/>
            <person name="Barry K.W."/>
            <person name="Bougher N.L."/>
            <person name="Buchanan P."/>
            <person name="Buyck B."/>
            <person name="Bense V."/>
            <person name="Catcheside P."/>
            <person name="Chovatia M."/>
            <person name="Cooper J."/>
            <person name="Damon W."/>
            <person name="Desjardin D."/>
            <person name="Finy P."/>
            <person name="Geml J."/>
            <person name="Haridas S."/>
            <person name="Hughes K."/>
            <person name="Justo A."/>
            <person name="Karasinski D."/>
            <person name="Kautmanova I."/>
            <person name="Kiss B."/>
            <person name="Kocsube S."/>
            <person name="Kotiranta H."/>
            <person name="LaButti K.M."/>
            <person name="Lechner B.E."/>
            <person name="Liimatainen K."/>
            <person name="Lipzen A."/>
            <person name="Lukacs Z."/>
            <person name="Mihaltcheva S."/>
            <person name="Morgado L.N."/>
            <person name="Niskanen T."/>
            <person name="Noordeloos M.E."/>
            <person name="Ohm R.A."/>
            <person name="Ortiz-Santana B."/>
            <person name="Ovrebo C."/>
            <person name="Racz N."/>
            <person name="Riley R."/>
            <person name="Savchenko A."/>
            <person name="Shiryaev A."/>
            <person name="Soop K."/>
            <person name="Spirin V."/>
            <person name="Szebenyi C."/>
            <person name="Tomsovsky M."/>
            <person name="Tulloss R.E."/>
            <person name="Uehling J."/>
            <person name="Grigoriev I.V."/>
            <person name="Vagvolgyi C."/>
            <person name="Papp T."/>
            <person name="Martin F.M."/>
            <person name="Miettinen O."/>
            <person name="Hibbett D.S."/>
            <person name="Nagy L.G."/>
        </authorList>
    </citation>
    <scope>NUCLEOTIDE SEQUENCE [LARGE SCALE GENOMIC DNA]</scope>
    <source>
        <strain evidence="1 2">CBS 962.96</strain>
    </source>
</reference>
<dbReference type="EMBL" id="ML182120">
    <property type="protein sequence ID" value="THU75444.1"/>
    <property type="molecule type" value="Genomic_DNA"/>
</dbReference>